<comment type="caution">
    <text evidence="11">The sequence shown here is derived from an EMBL/GenBank/DDBJ whole genome shotgun (WGS) entry which is preliminary data.</text>
</comment>
<comment type="similarity">
    <text evidence="3">In the N-terminal section; belongs to the DHNA family.</text>
</comment>
<dbReference type="Gene3D" id="3.30.70.560">
    <property type="entry name" value="7,8-Dihydro-6-hydroxymethylpterin-pyrophosphokinase HPPK"/>
    <property type="match status" value="1"/>
</dbReference>
<dbReference type="RefSeq" id="WP_310549044.1">
    <property type="nucleotide sequence ID" value="NZ_JAVKGR010000015.1"/>
</dbReference>
<proteinExistence type="inferred from homology"/>
<dbReference type="EC" id="4.1.2.25" evidence="9"/>
<dbReference type="Proteomes" id="UP001251870">
    <property type="component" value="Unassembled WGS sequence"/>
</dbReference>
<dbReference type="SUPFAM" id="SSF55083">
    <property type="entry name" value="6-hydroxymethyl-7,8-dihydropterin pyrophosphokinase, HPPK"/>
    <property type="match status" value="1"/>
</dbReference>
<dbReference type="CDD" id="cd00483">
    <property type="entry name" value="HPPK"/>
    <property type="match status" value="1"/>
</dbReference>
<evidence type="ECO:0000256" key="9">
    <source>
        <dbReference type="RuleBase" id="RU362079"/>
    </source>
</evidence>
<evidence type="ECO:0000256" key="8">
    <source>
        <dbReference type="ARBA" id="ARBA00022909"/>
    </source>
</evidence>
<keyword evidence="12" id="KW-1185">Reference proteome</keyword>
<dbReference type="InterPro" id="IPR000550">
    <property type="entry name" value="Hppk"/>
</dbReference>
<evidence type="ECO:0000313" key="11">
    <source>
        <dbReference type="EMBL" id="MDR8020066.1"/>
    </source>
</evidence>
<evidence type="ECO:0000256" key="2">
    <source>
        <dbReference type="ARBA" id="ARBA00005051"/>
    </source>
</evidence>
<reference evidence="11 12" key="1">
    <citation type="submission" date="2023-09" db="EMBL/GenBank/DDBJ databases">
        <title>Description of three actinobacteria isolated from air of manufacturing shop in a pharmaceutical factory.</title>
        <authorList>
            <person name="Zhang D.-F."/>
        </authorList>
    </citation>
    <scope>NUCLEOTIDE SEQUENCE [LARGE SCALE GENOMIC DNA]</scope>
    <source>
        <strain evidence="11 12">LY-0111</strain>
    </source>
</reference>
<dbReference type="PANTHER" id="PTHR43071">
    <property type="entry name" value="2-AMINO-4-HYDROXY-6-HYDROXYMETHYLDIHYDROPTERIDINE PYROPHOSPHOKINASE"/>
    <property type="match status" value="1"/>
</dbReference>
<dbReference type="SMART" id="SM00905">
    <property type="entry name" value="FolB"/>
    <property type="match status" value="1"/>
</dbReference>
<dbReference type="NCBIfam" id="TIGR00526">
    <property type="entry name" value="folB_dom"/>
    <property type="match status" value="1"/>
</dbReference>
<comment type="catalytic activity">
    <reaction evidence="9">
        <text>7,8-dihydroneopterin = 6-hydroxymethyl-7,8-dihydropterin + glycolaldehyde</text>
        <dbReference type="Rhea" id="RHEA:10540"/>
        <dbReference type="ChEBI" id="CHEBI:17001"/>
        <dbReference type="ChEBI" id="CHEBI:17071"/>
        <dbReference type="ChEBI" id="CHEBI:44841"/>
        <dbReference type="EC" id="4.1.2.25"/>
    </reaction>
</comment>
<dbReference type="InterPro" id="IPR006157">
    <property type="entry name" value="FolB_dom"/>
</dbReference>
<comment type="pathway">
    <text evidence="9">Cofactor biosynthesis; tetrahydrofolate biosynthesis; 2-amino-4-hydroxy-6-hydroxymethyl-7,8-dihydropteridine diphosphate from 7,8-dihydroneopterin triphosphate: step 3/4.</text>
</comment>
<keyword evidence="4 11" id="KW-0808">Transferase</keyword>
<dbReference type="InterPro" id="IPR035907">
    <property type="entry name" value="Hppk_sf"/>
</dbReference>
<dbReference type="Pfam" id="PF01288">
    <property type="entry name" value="HPPK"/>
    <property type="match status" value="1"/>
</dbReference>
<comment type="catalytic activity">
    <reaction evidence="1">
        <text>6-hydroxymethyl-7,8-dihydropterin + ATP = (7,8-dihydropterin-6-yl)methyl diphosphate + AMP + H(+)</text>
        <dbReference type="Rhea" id="RHEA:11412"/>
        <dbReference type="ChEBI" id="CHEBI:15378"/>
        <dbReference type="ChEBI" id="CHEBI:30616"/>
        <dbReference type="ChEBI" id="CHEBI:44841"/>
        <dbReference type="ChEBI" id="CHEBI:72950"/>
        <dbReference type="ChEBI" id="CHEBI:456215"/>
        <dbReference type="EC" id="2.7.6.3"/>
    </reaction>
</comment>
<dbReference type="CDD" id="cd00534">
    <property type="entry name" value="DHNA_DHNTPE"/>
    <property type="match status" value="1"/>
</dbReference>
<dbReference type="NCBIfam" id="TIGR01498">
    <property type="entry name" value="folK"/>
    <property type="match status" value="1"/>
</dbReference>
<evidence type="ECO:0000256" key="7">
    <source>
        <dbReference type="ARBA" id="ARBA00022840"/>
    </source>
</evidence>
<keyword evidence="5" id="KW-0547">Nucleotide-binding</keyword>
<dbReference type="InterPro" id="IPR043133">
    <property type="entry name" value="GTP-CH-I_C/QueF"/>
</dbReference>
<dbReference type="EMBL" id="JAVKGR010000015">
    <property type="protein sequence ID" value="MDR8020066.1"/>
    <property type="molecule type" value="Genomic_DNA"/>
</dbReference>
<accession>A0ABU2DUL5</accession>
<dbReference type="GO" id="GO:0003848">
    <property type="term" value="F:2-amino-4-hydroxy-6-hydroxymethyldihydropteridine diphosphokinase activity"/>
    <property type="evidence" value="ECO:0007669"/>
    <property type="project" value="UniProtKB-EC"/>
</dbReference>
<comment type="function">
    <text evidence="9">Catalyzes the conversion of 7,8-dihydroneopterin to 6-hydroxymethyl-7,8-dihydropterin.</text>
</comment>
<evidence type="ECO:0000256" key="3">
    <source>
        <dbReference type="ARBA" id="ARBA00009640"/>
    </source>
</evidence>
<dbReference type="InterPro" id="IPR006156">
    <property type="entry name" value="Dihydroneopterin_aldolase"/>
</dbReference>
<dbReference type="Gene3D" id="3.30.1130.10">
    <property type="match status" value="1"/>
</dbReference>
<gene>
    <name evidence="11" type="primary">folK</name>
    <name evidence="11" type="ORF">RIL96_10870</name>
</gene>
<comment type="pathway">
    <text evidence="2">Cofactor biosynthesis; tetrahydrofolate biosynthesis; 2-amino-4-hydroxy-6-hydroxymethyl-7,8-dihydropteridine diphosphate from 7,8-dihydroneopterin triphosphate: step 4/4.</text>
</comment>
<protein>
    <recommendedName>
        <fullName evidence="9">Bifunctional folate synthesis protein</fullName>
    </recommendedName>
    <domain>
        <recommendedName>
            <fullName evidence="9">Dihydroneopterin aldolase</fullName>
            <shortName evidence="9">DHNA</shortName>
            <ecNumber evidence="9">4.1.2.25</ecNumber>
        </recommendedName>
        <alternativeName>
            <fullName evidence="9">7,8-dihydroneopterin aldolase</fullName>
        </alternativeName>
    </domain>
    <domain>
        <recommendedName>
            <fullName evidence="9">2-amino-4-hydroxy-6-hydroxymethyldihydropteridine pyrophosphokinase</fullName>
            <ecNumber evidence="9">2.7.6.3</ecNumber>
        </recommendedName>
        <alternativeName>
            <fullName evidence="9">6-hydroxymethyl-7,8-dihydropterin pyrophosphokinase</fullName>
            <shortName evidence="9">PPPK</shortName>
        </alternativeName>
        <alternativeName>
            <fullName evidence="9">7,8-dihydro-6-hydroxymethylpterin pyrophosphokinase</fullName>
            <shortName evidence="9">HPPK</shortName>
        </alternativeName>
    </domain>
</protein>
<evidence type="ECO:0000259" key="10">
    <source>
        <dbReference type="PROSITE" id="PS00794"/>
    </source>
</evidence>
<keyword evidence="9" id="KW-0456">Lyase</keyword>
<dbReference type="NCBIfam" id="TIGR00525">
    <property type="entry name" value="folB"/>
    <property type="match status" value="1"/>
</dbReference>
<evidence type="ECO:0000256" key="1">
    <source>
        <dbReference type="ARBA" id="ARBA00000198"/>
    </source>
</evidence>
<keyword evidence="8 9" id="KW-0289">Folate biosynthesis</keyword>
<dbReference type="PROSITE" id="PS00794">
    <property type="entry name" value="HPPK"/>
    <property type="match status" value="1"/>
</dbReference>
<keyword evidence="6" id="KW-0418">Kinase</keyword>
<dbReference type="PANTHER" id="PTHR43071:SF1">
    <property type="entry name" value="2-AMINO-4-HYDROXY-6-HYDROXYMETHYLDIHYDROPTERIDINE PYROPHOSPHOKINASE"/>
    <property type="match status" value="1"/>
</dbReference>
<evidence type="ECO:0000313" key="12">
    <source>
        <dbReference type="Proteomes" id="UP001251870"/>
    </source>
</evidence>
<dbReference type="EC" id="2.7.6.3" evidence="9"/>
<comment type="similarity">
    <text evidence="9">Belongs to the DHNA family.</text>
</comment>
<dbReference type="SUPFAM" id="SSF55620">
    <property type="entry name" value="Tetrahydrobiopterin biosynthesis enzymes-like"/>
    <property type="match status" value="1"/>
</dbReference>
<feature type="domain" description="7,8-dihydro-6-hydroxymethylpterin-pyrophosphokinase" evidence="10">
    <location>
        <begin position="239"/>
        <end position="250"/>
    </location>
</feature>
<sequence>MDRIRLTGVTAVGRHGVFDHERREGQQFRVDVELSVDLRRAGASDELRETVNYAEIADVVESAITGAPYDLIEALAERIAVDVLRGDARIEAAQVTVHKPEAPLSQRVDDVAVTITRNRDDVGAQQRPAPGEIAAPGGRTLRDPDLAADFPVRSVLALGSNLGDSATTLQQAVAALAEAEGVRLLRRSPLAVTAPVGGPEGQPEFLNQVLEVETTLSPHALLDVAQRIEAAHQRTREVRWGPRTLDVDVITYAGAQIDSDRLRIPHPRAAERAFVLAPWSWMDPIALLEGAPVRELAARAADAAGVRRFDDASEGGL</sequence>
<evidence type="ECO:0000256" key="5">
    <source>
        <dbReference type="ARBA" id="ARBA00022741"/>
    </source>
</evidence>
<dbReference type="Pfam" id="PF02152">
    <property type="entry name" value="FolB"/>
    <property type="match status" value="1"/>
</dbReference>
<organism evidence="11 12">
    <name type="scientific">Nesterenkonia aerolata</name>
    <dbReference type="NCBI Taxonomy" id="3074079"/>
    <lineage>
        <taxon>Bacteria</taxon>
        <taxon>Bacillati</taxon>
        <taxon>Actinomycetota</taxon>
        <taxon>Actinomycetes</taxon>
        <taxon>Micrococcales</taxon>
        <taxon>Micrococcaceae</taxon>
        <taxon>Nesterenkonia</taxon>
    </lineage>
</organism>
<keyword evidence="7" id="KW-0067">ATP-binding</keyword>
<name>A0ABU2DUL5_9MICC</name>
<evidence type="ECO:0000256" key="4">
    <source>
        <dbReference type="ARBA" id="ARBA00022679"/>
    </source>
</evidence>
<evidence type="ECO:0000256" key="6">
    <source>
        <dbReference type="ARBA" id="ARBA00022777"/>
    </source>
</evidence>